<reference evidence="2" key="1">
    <citation type="submission" date="2021-01" db="EMBL/GenBank/DDBJ databases">
        <title>Whole genome shotgun sequence of Spirilliplanes yamanashiensis NBRC 15828.</title>
        <authorList>
            <person name="Komaki H."/>
            <person name="Tamura T."/>
        </authorList>
    </citation>
    <scope>NUCLEOTIDE SEQUENCE</scope>
    <source>
        <strain evidence="2">NBRC 15828</strain>
    </source>
</reference>
<evidence type="ECO:0000313" key="3">
    <source>
        <dbReference type="Proteomes" id="UP000652013"/>
    </source>
</evidence>
<name>A0A8J3Y9A0_9ACTN</name>
<keyword evidence="3" id="KW-1185">Reference proteome</keyword>
<dbReference type="Pfam" id="PF19054">
    <property type="entry name" value="DUF5753"/>
    <property type="match status" value="1"/>
</dbReference>
<evidence type="ECO:0000313" key="2">
    <source>
        <dbReference type="EMBL" id="GIJ04366.1"/>
    </source>
</evidence>
<gene>
    <name evidence="2" type="ORF">Sya03_37180</name>
</gene>
<dbReference type="InterPro" id="IPR043917">
    <property type="entry name" value="DUF5753"/>
</dbReference>
<dbReference type="Pfam" id="PF13560">
    <property type="entry name" value="HTH_31"/>
    <property type="match status" value="1"/>
</dbReference>
<dbReference type="EMBL" id="BOOY01000027">
    <property type="protein sequence ID" value="GIJ04366.1"/>
    <property type="molecule type" value="Genomic_DNA"/>
</dbReference>
<proteinExistence type="predicted"/>
<sequence length="199" mass="22259">MSQAKISKIETGSVIPAPADVDVLARALHADDAEVFRLVMLAESRRNRVQELPPGRTDAAIWQVEIAQLEAAASTFRVFQPAVVSGLLQASEYARTVLARVQSTVMDPPVEPDRAVAEAVSGRMRRQEVLTDRNKEFRFVMPETLLRFQLGRADVMPAQLNRLREVARPDNVEREATCDIEPLLDRYRRHYLALAAAQG</sequence>
<dbReference type="AlphaFoldDB" id="A0A8J3Y9A0"/>
<accession>A0A8J3Y9A0</accession>
<feature type="domain" description="DUF5753" evidence="1">
    <location>
        <begin position="65"/>
        <end position="172"/>
    </location>
</feature>
<organism evidence="2 3">
    <name type="scientific">Spirilliplanes yamanashiensis</name>
    <dbReference type="NCBI Taxonomy" id="42233"/>
    <lineage>
        <taxon>Bacteria</taxon>
        <taxon>Bacillati</taxon>
        <taxon>Actinomycetota</taxon>
        <taxon>Actinomycetes</taxon>
        <taxon>Micromonosporales</taxon>
        <taxon>Micromonosporaceae</taxon>
        <taxon>Spirilliplanes</taxon>
    </lineage>
</organism>
<protein>
    <recommendedName>
        <fullName evidence="1">DUF5753 domain-containing protein</fullName>
    </recommendedName>
</protein>
<dbReference type="Proteomes" id="UP000652013">
    <property type="component" value="Unassembled WGS sequence"/>
</dbReference>
<evidence type="ECO:0000259" key="1">
    <source>
        <dbReference type="Pfam" id="PF19054"/>
    </source>
</evidence>
<comment type="caution">
    <text evidence="2">The sequence shown here is derived from an EMBL/GenBank/DDBJ whole genome shotgun (WGS) entry which is preliminary data.</text>
</comment>